<name>A0A0F9KRT4_9ZZZZ</name>
<organism evidence="1">
    <name type="scientific">marine sediment metagenome</name>
    <dbReference type="NCBI Taxonomy" id="412755"/>
    <lineage>
        <taxon>unclassified sequences</taxon>
        <taxon>metagenomes</taxon>
        <taxon>ecological metagenomes</taxon>
    </lineage>
</organism>
<gene>
    <name evidence="1" type="ORF">LCGC14_1600990</name>
</gene>
<accession>A0A0F9KRT4</accession>
<comment type="caution">
    <text evidence="1">The sequence shown here is derived from an EMBL/GenBank/DDBJ whole genome shotgun (WGS) entry which is preliminary data.</text>
</comment>
<evidence type="ECO:0000313" key="1">
    <source>
        <dbReference type="EMBL" id="KKM24848.1"/>
    </source>
</evidence>
<protein>
    <submittedName>
        <fullName evidence="1">Uncharacterized protein</fullName>
    </submittedName>
</protein>
<reference evidence="1" key="1">
    <citation type="journal article" date="2015" name="Nature">
        <title>Complex archaea that bridge the gap between prokaryotes and eukaryotes.</title>
        <authorList>
            <person name="Spang A."/>
            <person name="Saw J.H."/>
            <person name="Jorgensen S.L."/>
            <person name="Zaremba-Niedzwiedzka K."/>
            <person name="Martijn J."/>
            <person name="Lind A.E."/>
            <person name="van Eijk R."/>
            <person name="Schleper C."/>
            <person name="Guy L."/>
            <person name="Ettema T.J."/>
        </authorList>
    </citation>
    <scope>NUCLEOTIDE SEQUENCE</scope>
</reference>
<proteinExistence type="predicted"/>
<dbReference type="EMBL" id="LAZR01012837">
    <property type="protein sequence ID" value="KKM24848.1"/>
    <property type="molecule type" value="Genomic_DNA"/>
</dbReference>
<sequence length="114" mass="13082">MRTQRVDYAVHEERFDWPYCGFTDKARFIFHIGTTAFLFGEHEGRTLVVEFFTTGFFLRFRLMQTATEKKICGAYSEYSPPGCGLEREHEGEHVLEEISIQTVGVDAPVRGGPQ</sequence>
<dbReference type="AlphaFoldDB" id="A0A0F9KRT4"/>